<proteinExistence type="predicted"/>
<protein>
    <submittedName>
        <fullName evidence="1">Uncharacterized protein</fullName>
    </submittedName>
</protein>
<gene>
    <name evidence="1" type="ORF">F4553_001684</name>
</gene>
<reference evidence="1 2" key="1">
    <citation type="submission" date="2020-08" db="EMBL/GenBank/DDBJ databases">
        <title>Sequencing the genomes of 1000 actinobacteria strains.</title>
        <authorList>
            <person name="Klenk H.-P."/>
        </authorList>
    </citation>
    <scope>NUCLEOTIDE SEQUENCE [LARGE SCALE GENOMIC DNA]</scope>
    <source>
        <strain evidence="1 2">DSM 45362</strain>
    </source>
</reference>
<dbReference type="Proteomes" id="UP000587527">
    <property type="component" value="Unassembled WGS sequence"/>
</dbReference>
<dbReference type="RefSeq" id="WP_184834140.1">
    <property type="nucleotide sequence ID" value="NZ_JACHMN010000002.1"/>
</dbReference>
<evidence type="ECO:0000313" key="2">
    <source>
        <dbReference type="Proteomes" id="UP000587527"/>
    </source>
</evidence>
<comment type="caution">
    <text evidence="1">The sequence shown here is derived from an EMBL/GenBank/DDBJ whole genome shotgun (WGS) entry which is preliminary data.</text>
</comment>
<dbReference type="AlphaFoldDB" id="A0A841BKY9"/>
<dbReference type="EMBL" id="JACHMN010000002">
    <property type="protein sequence ID" value="MBB5868305.1"/>
    <property type="molecule type" value="Genomic_DNA"/>
</dbReference>
<name>A0A841BKY9_9ACTN</name>
<organism evidence="1 2">
    <name type="scientific">Allocatelliglobosispora scoriae</name>
    <dbReference type="NCBI Taxonomy" id="643052"/>
    <lineage>
        <taxon>Bacteria</taxon>
        <taxon>Bacillati</taxon>
        <taxon>Actinomycetota</taxon>
        <taxon>Actinomycetes</taxon>
        <taxon>Micromonosporales</taxon>
        <taxon>Micromonosporaceae</taxon>
        <taxon>Allocatelliglobosispora</taxon>
    </lineage>
</organism>
<sequence>MTVEEPLTGGNASAGVVRVGDTVRRPAGPWTYALHGFLPLSADPAWQRGDDDARLRIFVDAYGLDEAQRRLLVPMLARRTRSMHDFLAAGAASDVEPWARLWREGHGAVWLADAEYIAARPQRWLAALLD</sequence>
<keyword evidence="2" id="KW-1185">Reference proteome</keyword>
<accession>A0A841BKY9</accession>
<evidence type="ECO:0000313" key="1">
    <source>
        <dbReference type="EMBL" id="MBB5868305.1"/>
    </source>
</evidence>